<accession>A0AAW0GXJ4</accession>
<protein>
    <submittedName>
        <fullName evidence="1">Uncharacterized protein</fullName>
    </submittedName>
</protein>
<evidence type="ECO:0000313" key="1">
    <source>
        <dbReference type="EMBL" id="KAK7695960.1"/>
    </source>
</evidence>
<sequence>MSALRKLKAMVLGTDDSIQASNEQLQNAGVPISTADCRSCPDPCDHGNGGIILLFENLGSDLTFPGHEEYPARWNVDMESQMFGSVKAYRRQVVISTGKSDWPGVIELVSDSLALPLAAVLLAAPKPPRVEHSNHSNDTVKLPGVFDNESSSRISVLNGSHHTISDDHDTDTVLVLPDYKVVTEVARTKEGAEQLYRHSLDPTVTRIGNVFADLTLQSWVLPYACVILLCSHKRRDNRCGIAAVKLEHGLRVALEHEGWEVHDQVEHPSHHSASLEEFKGSEEEKEEDYLSQLKEAAESKRALIIRNSHMGGHKFAGNCIIYTPQGASVWYGRVTPHQVEAVVKDTIIGGKVLPPLLRGGLNLSRPGCSSLNEW</sequence>
<comment type="caution">
    <text evidence="1">The sequence shown here is derived from an EMBL/GenBank/DDBJ whole genome shotgun (WGS) entry which is preliminary data.</text>
</comment>
<dbReference type="PANTHER" id="PTHR31902">
    <property type="entry name" value="ACTIN PATCHES DISTAL PROTEIN 1"/>
    <property type="match status" value="1"/>
</dbReference>
<gene>
    <name evidence="1" type="ORF">QCA50_000599</name>
</gene>
<dbReference type="SUPFAM" id="SSF52833">
    <property type="entry name" value="Thioredoxin-like"/>
    <property type="match status" value="1"/>
</dbReference>
<dbReference type="Proteomes" id="UP001385951">
    <property type="component" value="Unassembled WGS sequence"/>
</dbReference>
<dbReference type="InterPro" id="IPR036249">
    <property type="entry name" value="Thioredoxin-like_sf"/>
</dbReference>
<evidence type="ECO:0000313" key="2">
    <source>
        <dbReference type="Proteomes" id="UP001385951"/>
    </source>
</evidence>
<dbReference type="Gene3D" id="3.40.30.10">
    <property type="entry name" value="Glutaredoxin"/>
    <property type="match status" value="1"/>
</dbReference>
<dbReference type="Pfam" id="PF06999">
    <property type="entry name" value="Suc_Fer-like"/>
    <property type="match status" value="1"/>
</dbReference>
<dbReference type="InterPro" id="IPR009737">
    <property type="entry name" value="Aim32/Apd1-like"/>
</dbReference>
<dbReference type="CDD" id="cd03062">
    <property type="entry name" value="TRX_Fd_Sucrase"/>
    <property type="match status" value="1"/>
</dbReference>
<keyword evidence="2" id="KW-1185">Reference proteome</keyword>
<dbReference type="EMBL" id="JASBNA010000001">
    <property type="protein sequence ID" value="KAK7695960.1"/>
    <property type="molecule type" value="Genomic_DNA"/>
</dbReference>
<reference evidence="1 2" key="1">
    <citation type="submission" date="2022-09" db="EMBL/GenBank/DDBJ databases">
        <authorList>
            <person name="Palmer J.M."/>
        </authorList>
    </citation>
    <scope>NUCLEOTIDE SEQUENCE [LARGE SCALE GENOMIC DNA]</scope>
    <source>
        <strain evidence="1 2">DSM 7382</strain>
    </source>
</reference>
<dbReference type="AlphaFoldDB" id="A0AAW0GXJ4"/>
<proteinExistence type="predicted"/>
<dbReference type="PANTHER" id="PTHR31902:SF14">
    <property type="entry name" value="ACTIN PATCHES DISTAL PROTEIN 1"/>
    <property type="match status" value="1"/>
</dbReference>
<organism evidence="1 2">
    <name type="scientific">Cerrena zonata</name>
    <dbReference type="NCBI Taxonomy" id="2478898"/>
    <lineage>
        <taxon>Eukaryota</taxon>
        <taxon>Fungi</taxon>
        <taxon>Dikarya</taxon>
        <taxon>Basidiomycota</taxon>
        <taxon>Agaricomycotina</taxon>
        <taxon>Agaricomycetes</taxon>
        <taxon>Polyporales</taxon>
        <taxon>Cerrenaceae</taxon>
        <taxon>Cerrena</taxon>
    </lineage>
</organism>
<name>A0AAW0GXJ4_9APHY</name>